<dbReference type="CDD" id="cd00093">
    <property type="entry name" value="HTH_XRE"/>
    <property type="match status" value="1"/>
</dbReference>
<dbReference type="GO" id="GO:0003677">
    <property type="term" value="F:DNA binding"/>
    <property type="evidence" value="ECO:0007669"/>
    <property type="project" value="InterPro"/>
</dbReference>
<sequence length="227" mass="24039">MVRFDAPDGARFATSCPGEGWGSVGWTRLDAWRGATGYRELAARLGCSPGLLTGWKQGRTPAAPYLEKLEALADIPPIAWSWWTRTGAGKAAPSDAPRTEAEAPPPSDPPHDAPPVLGTTAEELRASVARLTKILQTGKLSPAQIATLEGKRITALTALAKLEQAASIENHPEWPGVMADLVDAVFDAIDAAGVVVKAEIGIGALIADRFEALQAKRHGREPRRNAA</sequence>
<evidence type="ECO:0000313" key="3">
    <source>
        <dbReference type="Proteomes" id="UP001151081"/>
    </source>
</evidence>
<protein>
    <submittedName>
        <fullName evidence="2">Helix-turn-helix transcriptional regulator</fullName>
    </submittedName>
</protein>
<proteinExistence type="predicted"/>
<evidence type="ECO:0000256" key="1">
    <source>
        <dbReference type="SAM" id="MobiDB-lite"/>
    </source>
</evidence>
<dbReference type="InterPro" id="IPR010982">
    <property type="entry name" value="Lambda_DNA-bd_dom_sf"/>
</dbReference>
<dbReference type="RefSeq" id="WP_272424546.1">
    <property type="nucleotide sequence ID" value="NZ_JAGTJJ010000017.1"/>
</dbReference>
<reference evidence="2 3" key="1">
    <citation type="submission" date="2021-04" db="EMBL/GenBank/DDBJ databases">
        <title>Genome analysis of Polyangium sp.</title>
        <authorList>
            <person name="Li Y."/>
            <person name="Wang J."/>
        </authorList>
    </citation>
    <scope>NUCLEOTIDE SEQUENCE [LARGE SCALE GENOMIC DNA]</scope>
    <source>
        <strain evidence="2 3">SDU14</strain>
    </source>
</reference>
<evidence type="ECO:0000313" key="2">
    <source>
        <dbReference type="EMBL" id="MDC3984040.1"/>
    </source>
</evidence>
<feature type="region of interest" description="Disordered" evidence="1">
    <location>
        <begin position="89"/>
        <end position="117"/>
    </location>
</feature>
<dbReference type="SUPFAM" id="SSF47413">
    <property type="entry name" value="lambda repressor-like DNA-binding domains"/>
    <property type="match status" value="1"/>
</dbReference>
<comment type="caution">
    <text evidence="2">The sequence shown here is derived from an EMBL/GenBank/DDBJ whole genome shotgun (WGS) entry which is preliminary data.</text>
</comment>
<accession>A0A9X3X778</accession>
<dbReference type="InterPro" id="IPR001387">
    <property type="entry name" value="Cro/C1-type_HTH"/>
</dbReference>
<organism evidence="2 3">
    <name type="scientific">Polyangium jinanense</name>
    <dbReference type="NCBI Taxonomy" id="2829994"/>
    <lineage>
        <taxon>Bacteria</taxon>
        <taxon>Pseudomonadati</taxon>
        <taxon>Myxococcota</taxon>
        <taxon>Polyangia</taxon>
        <taxon>Polyangiales</taxon>
        <taxon>Polyangiaceae</taxon>
        <taxon>Polyangium</taxon>
    </lineage>
</organism>
<dbReference type="Proteomes" id="UP001151081">
    <property type="component" value="Unassembled WGS sequence"/>
</dbReference>
<gene>
    <name evidence="2" type="ORF">KEG57_26260</name>
</gene>
<keyword evidence="3" id="KW-1185">Reference proteome</keyword>
<dbReference type="EMBL" id="JAGTJJ010000017">
    <property type="protein sequence ID" value="MDC3984040.1"/>
    <property type="molecule type" value="Genomic_DNA"/>
</dbReference>
<name>A0A9X3X778_9BACT</name>
<dbReference type="AlphaFoldDB" id="A0A9X3X778"/>